<evidence type="ECO:0000313" key="9">
    <source>
        <dbReference type="Proteomes" id="UP001156708"/>
    </source>
</evidence>
<evidence type="ECO:0000256" key="2">
    <source>
        <dbReference type="ARBA" id="ARBA00022525"/>
    </source>
</evidence>
<dbReference type="GO" id="GO:0000272">
    <property type="term" value="P:polysaccharide catabolic process"/>
    <property type="evidence" value="ECO:0007669"/>
    <property type="project" value="UniProtKB-KW"/>
</dbReference>
<name>A0AA37SKI1_9PROT</name>
<evidence type="ECO:0000256" key="3">
    <source>
        <dbReference type="ARBA" id="ARBA00022729"/>
    </source>
</evidence>
<keyword evidence="5" id="KW-0119">Carbohydrate metabolism</keyword>
<keyword evidence="2" id="KW-0964">Secreted</keyword>
<sequence>MECTATNGLAVDADGAPDSYRVDGHGLSSTCDGVFAIVSGLAHTQKNDQANWQGLCKQQWAEAQATDDYSKVKIVGFLTDTKKRPIIQSAGDPLPGKAFVTINTLPIPGTPPSSQRHYANAREIPYVVLSNTYAAKHSLKPGDVVAVYRPRTGKLAYGVYGDCCSLGEASVRLHQDLGNDPLVTEADGTVRAKRGIGDRTLWVALTGAHTHPTLDSAAWRAEIKIAGETALNALGGITALKACKAR</sequence>
<dbReference type="GO" id="GO:0005576">
    <property type="term" value="C:extracellular region"/>
    <property type="evidence" value="ECO:0007669"/>
    <property type="project" value="UniProtKB-SubCell"/>
</dbReference>
<evidence type="ECO:0000256" key="1">
    <source>
        <dbReference type="ARBA" id="ARBA00004613"/>
    </source>
</evidence>
<gene>
    <name evidence="8" type="ORF">GCM10007872_27110</name>
</gene>
<evidence type="ECO:0000256" key="6">
    <source>
        <dbReference type="ARBA" id="ARBA00023295"/>
    </source>
</evidence>
<dbReference type="Proteomes" id="UP001156708">
    <property type="component" value="Unassembled WGS sequence"/>
</dbReference>
<keyword evidence="6" id="KW-0326">Glycosidase</keyword>
<keyword evidence="9" id="KW-1185">Reference proteome</keyword>
<evidence type="ECO:0000313" key="8">
    <source>
        <dbReference type="EMBL" id="GLQ85801.1"/>
    </source>
</evidence>
<dbReference type="Pfam" id="PF07335">
    <property type="entry name" value="Glyco_hydro_75"/>
    <property type="match status" value="1"/>
</dbReference>
<keyword evidence="4" id="KW-0378">Hydrolase</keyword>
<evidence type="ECO:0000256" key="5">
    <source>
        <dbReference type="ARBA" id="ARBA00023277"/>
    </source>
</evidence>
<reference evidence="9" key="1">
    <citation type="journal article" date="2019" name="Int. J. Syst. Evol. Microbiol.">
        <title>The Global Catalogue of Microorganisms (GCM) 10K type strain sequencing project: providing services to taxonomists for standard genome sequencing and annotation.</title>
        <authorList>
            <consortium name="The Broad Institute Genomics Platform"/>
            <consortium name="The Broad Institute Genome Sequencing Center for Infectious Disease"/>
            <person name="Wu L."/>
            <person name="Ma J."/>
        </authorList>
    </citation>
    <scope>NUCLEOTIDE SEQUENCE [LARGE SCALE GENOMIC DNA]</scope>
    <source>
        <strain evidence="9">NBRC 12467</strain>
    </source>
</reference>
<keyword evidence="7" id="KW-0624">Polysaccharide degradation</keyword>
<dbReference type="EMBL" id="BSNZ01000027">
    <property type="protein sequence ID" value="GLQ85801.1"/>
    <property type="molecule type" value="Genomic_DNA"/>
</dbReference>
<evidence type="ECO:0000256" key="4">
    <source>
        <dbReference type="ARBA" id="ARBA00022801"/>
    </source>
</evidence>
<dbReference type="InterPro" id="IPR009939">
    <property type="entry name" value="Chitosanase_fungal"/>
</dbReference>
<organism evidence="8 9">
    <name type="scientific">Gluconobacter sphaericus NBRC 12467</name>
    <dbReference type="NCBI Taxonomy" id="1307951"/>
    <lineage>
        <taxon>Bacteria</taxon>
        <taxon>Pseudomonadati</taxon>
        <taxon>Pseudomonadota</taxon>
        <taxon>Alphaproteobacteria</taxon>
        <taxon>Acetobacterales</taxon>
        <taxon>Acetobacteraceae</taxon>
        <taxon>Gluconobacter</taxon>
    </lineage>
</organism>
<comment type="caution">
    <text evidence="8">The sequence shown here is derived from an EMBL/GenBank/DDBJ whole genome shotgun (WGS) entry which is preliminary data.</text>
</comment>
<comment type="subcellular location">
    <subcellularLocation>
        <location evidence="1">Secreted</location>
    </subcellularLocation>
</comment>
<keyword evidence="3" id="KW-0732">Signal</keyword>
<protein>
    <submittedName>
        <fullName evidence="8">Uncharacterized protein</fullName>
    </submittedName>
</protein>
<dbReference type="AlphaFoldDB" id="A0AA37SKI1"/>
<evidence type="ECO:0000256" key="7">
    <source>
        <dbReference type="ARBA" id="ARBA00023326"/>
    </source>
</evidence>
<dbReference type="GO" id="GO:0016977">
    <property type="term" value="F:chitosanase activity"/>
    <property type="evidence" value="ECO:0007669"/>
    <property type="project" value="InterPro"/>
</dbReference>
<proteinExistence type="predicted"/>
<accession>A0AA37SKI1</accession>